<accession>A0A183KMU7</accession>
<protein>
    <submittedName>
        <fullName evidence="8">ANK_REP_REGION domain-containing protein</fullName>
    </submittedName>
</protein>
<evidence type="ECO:0000313" key="6">
    <source>
        <dbReference type="EMBL" id="VDP61445.1"/>
    </source>
</evidence>
<evidence type="ECO:0000256" key="3">
    <source>
        <dbReference type="ARBA" id="ARBA00023170"/>
    </source>
</evidence>
<keyword evidence="3" id="KW-0675">Receptor</keyword>
<dbReference type="AlphaFoldDB" id="A0A183KMU7"/>
<evidence type="ECO:0000256" key="1">
    <source>
        <dbReference type="ARBA" id="ARBA00023015"/>
    </source>
</evidence>
<dbReference type="STRING" id="6186.A0A183KMU7"/>
<evidence type="ECO:0000256" key="2">
    <source>
        <dbReference type="ARBA" id="ARBA00023163"/>
    </source>
</evidence>
<evidence type="ECO:0000313" key="8">
    <source>
        <dbReference type="WBParaSite" id="SCUD_0001637501-mRNA-1"/>
    </source>
</evidence>
<evidence type="ECO:0000256" key="5">
    <source>
        <dbReference type="SAM" id="SignalP"/>
    </source>
</evidence>
<keyword evidence="4" id="KW-0812">Transmembrane</keyword>
<feature type="chain" id="PRO_5043140908" evidence="5">
    <location>
        <begin position="21"/>
        <end position="495"/>
    </location>
</feature>
<dbReference type="InterPro" id="IPR035500">
    <property type="entry name" value="NHR-like_dom_sf"/>
</dbReference>
<keyword evidence="2" id="KW-0804">Transcription</keyword>
<dbReference type="Gene3D" id="1.25.40.20">
    <property type="entry name" value="Ankyrin repeat-containing domain"/>
    <property type="match status" value="1"/>
</dbReference>
<organism evidence="8">
    <name type="scientific">Schistosoma curassoni</name>
    <dbReference type="NCBI Taxonomy" id="6186"/>
    <lineage>
        <taxon>Eukaryota</taxon>
        <taxon>Metazoa</taxon>
        <taxon>Spiralia</taxon>
        <taxon>Lophotrochozoa</taxon>
        <taxon>Platyhelminthes</taxon>
        <taxon>Trematoda</taxon>
        <taxon>Digenea</taxon>
        <taxon>Strigeidida</taxon>
        <taxon>Schistosomatoidea</taxon>
        <taxon>Schistosomatidae</taxon>
        <taxon>Schistosoma</taxon>
    </lineage>
</organism>
<dbReference type="WBParaSite" id="SCUD_0001637501-mRNA-1">
    <property type="protein sequence ID" value="SCUD_0001637501-mRNA-1"/>
    <property type="gene ID" value="SCUD_0001637501"/>
</dbReference>
<evidence type="ECO:0000256" key="4">
    <source>
        <dbReference type="SAM" id="Phobius"/>
    </source>
</evidence>
<proteinExistence type="predicted"/>
<evidence type="ECO:0000313" key="7">
    <source>
        <dbReference type="Proteomes" id="UP000279833"/>
    </source>
</evidence>
<dbReference type="InterPro" id="IPR036770">
    <property type="entry name" value="Ankyrin_rpt-contain_sf"/>
</dbReference>
<gene>
    <name evidence="6" type="ORF">SCUD_LOCUS16371</name>
</gene>
<name>A0A183KMU7_9TREM</name>
<reference evidence="8" key="1">
    <citation type="submission" date="2016-06" db="UniProtKB">
        <authorList>
            <consortium name="WormBaseParasite"/>
        </authorList>
    </citation>
    <scope>IDENTIFICATION</scope>
</reference>
<keyword evidence="4" id="KW-1133">Transmembrane helix</keyword>
<keyword evidence="5" id="KW-0732">Signal</keyword>
<feature type="signal peptide" evidence="5">
    <location>
        <begin position="1"/>
        <end position="20"/>
    </location>
</feature>
<sequence>MLSLLLFFSDTFLTSNLSYALKIQGKFCHFLLKRSRRFLRLINESSESQKLDHESPNELNTLLLPDRYGQILLELAEVKFLAFQLESFLLMRYRLGKIPNESLLSEMLLTKRSRVSLPVQPSYCNLMTSSMKSPPSITSSYVIPTCQFAYTNVNSKVIPIPSLSTDADYRSNDEVIKHNQASSLCTNNLNNGTTMMVNATGSLSTTPFTSPIPSTFPLTSLHSPTSIPQFSNRNNNCNNNDASLLKNIDSQLSCTAFLNSYTNSPLYTPTTTNQLVYNHCFINNDDHVITANNINRFNEQLHESLSTVTTMPATTTTTLVNHASILNMYNCSNLETLFQNKEELKSIIMKLVRSGDISKLKMLFQLVSANDSSCTNQWCSSKLAEIKDNKQRNLIHIACKYGHKEMIVYLVHNLHLSVTKVDQSGNNPGHILLIHALKSIKGSYRKKRRRSSECTIRNYIDCRSNMNSQLSYRVFSQALFLFAVSIITLANFLKL</sequence>
<keyword evidence="1" id="KW-0805">Transcription regulation</keyword>
<keyword evidence="4" id="KW-0472">Membrane</keyword>
<reference evidence="6 7" key="2">
    <citation type="submission" date="2018-11" db="EMBL/GenBank/DDBJ databases">
        <authorList>
            <consortium name="Pathogen Informatics"/>
        </authorList>
    </citation>
    <scope>NUCLEOTIDE SEQUENCE [LARGE SCALE GENOMIC DNA]</scope>
    <source>
        <strain evidence="6">Dakar</strain>
        <strain evidence="7">Dakar, Senegal</strain>
    </source>
</reference>
<dbReference type="SUPFAM" id="SSF48403">
    <property type="entry name" value="Ankyrin repeat"/>
    <property type="match status" value="1"/>
</dbReference>
<dbReference type="Proteomes" id="UP000279833">
    <property type="component" value="Unassembled WGS sequence"/>
</dbReference>
<feature type="transmembrane region" description="Helical" evidence="4">
    <location>
        <begin position="474"/>
        <end position="493"/>
    </location>
</feature>
<keyword evidence="7" id="KW-1185">Reference proteome</keyword>
<dbReference type="EMBL" id="UZAK01038589">
    <property type="protein sequence ID" value="VDP61445.1"/>
    <property type="molecule type" value="Genomic_DNA"/>
</dbReference>
<dbReference type="Gene3D" id="1.10.565.10">
    <property type="entry name" value="Retinoid X Receptor"/>
    <property type="match status" value="1"/>
</dbReference>